<evidence type="ECO:0000313" key="2">
    <source>
        <dbReference type="EMBL" id="KAK6745832.1"/>
    </source>
</evidence>
<keyword evidence="1" id="KW-0812">Transmembrane</keyword>
<protein>
    <submittedName>
        <fullName evidence="2">Uncharacterized protein</fullName>
    </submittedName>
</protein>
<feature type="transmembrane region" description="Helical" evidence="1">
    <location>
        <begin position="6"/>
        <end position="28"/>
    </location>
</feature>
<evidence type="ECO:0000256" key="1">
    <source>
        <dbReference type="SAM" id="Phobius"/>
    </source>
</evidence>
<dbReference type="EMBL" id="JAVFWL010000003">
    <property type="protein sequence ID" value="KAK6745832.1"/>
    <property type="molecule type" value="Genomic_DNA"/>
</dbReference>
<reference evidence="2 3" key="1">
    <citation type="submission" date="2023-08" db="EMBL/GenBank/DDBJ databases">
        <title>A Necator americanus chromosomal reference genome.</title>
        <authorList>
            <person name="Ilik V."/>
            <person name="Petrzelkova K.J."/>
            <person name="Pardy F."/>
            <person name="Fuh T."/>
            <person name="Niatou-Singa F.S."/>
            <person name="Gouil Q."/>
            <person name="Baker L."/>
            <person name="Ritchie M.E."/>
            <person name="Jex A.R."/>
            <person name="Gazzola D."/>
            <person name="Li H."/>
            <person name="Toshio Fujiwara R."/>
            <person name="Zhan B."/>
            <person name="Aroian R.V."/>
            <person name="Pafco B."/>
            <person name="Schwarz E.M."/>
        </authorList>
    </citation>
    <scope>NUCLEOTIDE SEQUENCE [LARGE SCALE GENOMIC DNA]</scope>
    <source>
        <strain evidence="2 3">Aroian</strain>
        <tissue evidence="2">Whole animal</tissue>
    </source>
</reference>
<accession>A0ABR1D5P0</accession>
<evidence type="ECO:0000313" key="3">
    <source>
        <dbReference type="Proteomes" id="UP001303046"/>
    </source>
</evidence>
<keyword evidence="3" id="KW-1185">Reference proteome</keyword>
<name>A0ABR1D5P0_NECAM</name>
<keyword evidence="1" id="KW-0472">Membrane</keyword>
<comment type="caution">
    <text evidence="2">The sequence shown here is derived from an EMBL/GenBank/DDBJ whole genome shotgun (WGS) entry which is preliminary data.</text>
</comment>
<organism evidence="2 3">
    <name type="scientific">Necator americanus</name>
    <name type="common">Human hookworm</name>
    <dbReference type="NCBI Taxonomy" id="51031"/>
    <lineage>
        <taxon>Eukaryota</taxon>
        <taxon>Metazoa</taxon>
        <taxon>Ecdysozoa</taxon>
        <taxon>Nematoda</taxon>
        <taxon>Chromadorea</taxon>
        <taxon>Rhabditida</taxon>
        <taxon>Rhabditina</taxon>
        <taxon>Rhabditomorpha</taxon>
        <taxon>Strongyloidea</taxon>
        <taxon>Ancylostomatidae</taxon>
        <taxon>Bunostominae</taxon>
        <taxon>Necator</taxon>
    </lineage>
</organism>
<dbReference type="Proteomes" id="UP001303046">
    <property type="component" value="Unassembled WGS sequence"/>
</dbReference>
<proteinExistence type="predicted"/>
<gene>
    <name evidence="2" type="primary">Necator_chrIII.g12902</name>
    <name evidence="2" type="ORF">RB195_012135</name>
</gene>
<keyword evidence="1" id="KW-1133">Transmembrane helix</keyword>
<sequence length="78" mass="8486">MPVPLGAISTGLGLVLYFWLLIFLDGLLARLMGTTKGHIHYSREDRYNAEILSESAALLPNPLPTTALASEIDSTQDD</sequence>